<feature type="compositionally biased region" description="Basic and acidic residues" evidence="1">
    <location>
        <begin position="22"/>
        <end position="31"/>
    </location>
</feature>
<feature type="compositionally biased region" description="Polar residues" evidence="1">
    <location>
        <begin position="297"/>
        <end position="324"/>
    </location>
</feature>
<dbReference type="InterPro" id="IPR047288">
    <property type="entry name" value="Tudor_SGF29_rpt1"/>
</dbReference>
<feature type="region of interest" description="Disordered" evidence="1">
    <location>
        <begin position="1"/>
        <end position="206"/>
    </location>
</feature>
<dbReference type="Proteomes" id="UP001390339">
    <property type="component" value="Unassembled WGS sequence"/>
</dbReference>
<reference evidence="3 4" key="1">
    <citation type="journal article" date="2024" name="IMA Fungus">
        <title>Apiospora arundinis, a panoply of carbohydrate-active enzymes and secondary metabolites.</title>
        <authorList>
            <person name="Sorensen T."/>
            <person name="Petersen C."/>
            <person name="Muurmann A.T."/>
            <person name="Christiansen J.V."/>
            <person name="Brundto M.L."/>
            <person name="Overgaard C.K."/>
            <person name="Boysen A.T."/>
            <person name="Wollenberg R.D."/>
            <person name="Larsen T.O."/>
            <person name="Sorensen J.L."/>
            <person name="Nielsen K.L."/>
            <person name="Sondergaard T.E."/>
        </authorList>
    </citation>
    <scope>NUCLEOTIDE SEQUENCE [LARGE SCALE GENOMIC DNA]</scope>
    <source>
        <strain evidence="3 4">AAU 773</strain>
    </source>
</reference>
<feature type="region of interest" description="Disordered" evidence="1">
    <location>
        <begin position="296"/>
        <end position="385"/>
    </location>
</feature>
<feature type="domain" description="SGF29 C-terminal" evidence="2">
    <location>
        <begin position="391"/>
        <end position="524"/>
    </location>
</feature>
<organism evidence="3 4">
    <name type="scientific">Apiospora arundinis</name>
    <dbReference type="NCBI Taxonomy" id="335852"/>
    <lineage>
        <taxon>Eukaryota</taxon>
        <taxon>Fungi</taxon>
        <taxon>Dikarya</taxon>
        <taxon>Ascomycota</taxon>
        <taxon>Pezizomycotina</taxon>
        <taxon>Sordariomycetes</taxon>
        <taxon>Xylariomycetidae</taxon>
        <taxon>Amphisphaeriales</taxon>
        <taxon>Apiosporaceae</taxon>
        <taxon>Apiospora</taxon>
    </lineage>
</organism>
<feature type="compositionally biased region" description="Polar residues" evidence="1">
    <location>
        <begin position="139"/>
        <end position="155"/>
    </location>
</feature>
<feature type="compositionally biased region" description="Basic residues" evidence="1">
    <location>
        <begin position="159"/>
        <end position="175"/>
    </location>
</feature>
<dbReference type="PROSITE" id="PS51518">
    <property type="entry name" value="SGF29_C"/>
    <property type="match status" value="1"/>
</dbReference>
<dbReference type="PANTHER" id="PTHR21539:SF0">
    <property type="entry name" value="SAGA-ASSOCIATED FACTOR 29"/>
    <property type="match status" value="1"/>
</dbReference>
<comment type="caution">
    <text evidence="3">The sequence shown here is derived from an EMBL/GenBank/DDBJ whole genome shotgun (WGS) entry which is preliminary data.</text>
</comment>
<dbReference type="InterPro" id="IPR010750">
    <property type="entry name" value="SGF29_tudor-like_dom"/>
</dbReference>
<gene>
    <name evidence="3" type="ORF">PGQ11_001768</name>
</gene>
<feature type="compositionally biased region" description="Polar residues" evidence="1">
    <location>
        <begin position="54"/>
        <end position="64"/>
    </location>
</feature>
<protein>
    <submittedName>
        <fullName evidence="3">SGF29 tudor-like domain-containing protein</fullName>
    </submittedName>
</protein>
<feature type="compositionally biased region" description="Low complexity" evidence="1">
    <location>
        <begin position="40"/>
        <end position="50"/>
    </location>
</feature>
<sequence length="524" mass="56757">MASNNSRARRTARQLNELSSELSKHWEEPLGPRRPTPFGASRSPSASAAHSPRKNSVPNVPTTLHRSNSHSRSQSHSHSQSQTRDDTPLASQPPSRPKSKSRSQSRNEIFQPATATASRPQREPEPDPPSAAQPEETPTRSQYRGTAAVATTENETPPRKAHPGPRPRSTSHRATKSGNLCQSESEMSQRNRPRGPSRNNEAVGRGEEFQLWQNIKERMAAVLKSINETNHLVKEVAANDKNAAAKVKANESPSEFLKEMDKLLRSGVKVTDATAAEIKQIIEQLKILKAVKEANEMETTNQLTSSSRSATQRAKESATASSSVYDFDGAGDSPVPSPNPSASRRSAGGAGSSKGDRDSVPPKLDRSTPAAKAGSVEPQGAASAAASAARSKVSFSKGDHVAFKPKGANNEPTDWILGYVQEVRGEGKSRRYKVIDADPDEAGNRSEFRTSASNMIAISKEKDPLPALDTGKVVLALYPNTTTFYKAEVMGMTEDGNVNLKFEGEESSNTMQSVTRHYVLEYRG</sequence>
<dbReference type="InterPro" id="IPR037802">
    <property type="entry name" value="SGF29"/>
</dbReference>
<dbReference type="EMBL" id="JAPCWZ010000002">
    <property type="protein sequence ID" value="KAK8876822.1"/>
    <property type="molecule type" value="Genomic_DNA"/>
</dbReference>
<feature type="compositionally biased region" description="Polar residues" evidence="1">
    <location>
        <begin position="176"/>
        <end position="190"/>
    </location>
</feature>
<evidence type="ECO:0000259" key="2">
    <source>
        <dbReference type="PROSITE" id="PS51518"/>
    </source>
</evidence>
<feature type="compositionally biased region" description="Basic and acidic residues" evidence="1">
    <location>
        <begin position="354"/>
        <end position="366"/>
    </location>
</feature>
<dbReference type="Gene3D" id="2.30.30.140">
    <property type="match status" value="2"/>
</dbReference>
<dbReference type="Pfam" id="PF07039">
    <property type="entry name" value="SGF29_Tudor"/>
    <property type="match status" value="1"/>
</dbReference>
<dbReference type="PANTHER" id="PTHR21539">
    <property type="entry name" value="SAGA-ASSOCIATED FACTOR 29"/>
    <property type="match status" value="1"/>
</dbReference>
<accession>A0ABR2JG11</accession>
<keyword evidence="4" id="KW-1185">Reference proteome</keyword>
<name>A0ABR2JG11_9PEZI</name>
<evidence type="ECO:0000313" key="4">
    <source>
        <dbReference type="Proteomes" id="UP001390339"/>
    </source>
</evidence>
<evidence type="ECO:0000313" key="3">
    <source>
        <dbReference type="EMBL" id="KAK8876822.1"/>
    </source>
</evidence>
<dbReference type="CDD" id="cd20393">
    <property type="entry name" value="Tudor_SGF29_rpt1"/>
    <property type="match status" value="1"/>
</dbReference>
<proteinExistence type="predicted"/>
<evidence type="ECO:0000256" key="1">
    <source>
        <dbReference type="SAM" id="MobiDB-lite"/>
    </source>
</evidence>